<dbReference type="PRINTS" id="PR00344">
    <property type="entry name" value="BCTRLSENSOR"/>
</dbReference>
<keyword evidence="7 12" id="KW-0812">Transmembrane</keyword>
<dbReference type="SUPFAM" id="SSF103190">
    <property type="entry name" value="Sensory domain-like"/>
    <property type="match status" value="1"/>
</dbReference>
<dbReference type="OrthoDB" id="335833at2"/>
<organism evidence="15 16">
    <name type="scientific">Acetivibrio ethanolgignens</name>
    <dbReference type="NCBI Taxonomy" id="290052"/>
    <lineage>
        <taxon>Bacteria</taxon>
        <taxon>Bacillati</taxon>
        <taxon>Bacillota</taxon>
        <taxon>Clostridia</taxon>
        <taxon>Eubacteriales</taxon>
        <taxon>Oscillospiraceae</taxon>
        <taxon>Acetivibrio</taxon>
    </lineage>
</organism>
<evidence type="ECO:0000256" key="2">
    <source>
        <dbReference type="ARBA" id="ARBA00004651"/>
    </source>
</evidence>
<dbReference type="Pfam" id="PF00672">
    <property type="entry name" value="HAMP"/>
    <property type="match status" value="1"/>
</dbReference>
<dbReference type="InterPro" id="IPR003594">
    <property type="entry name" value="HATPase_dom"/>
</dbReference>
<dbReference type="EMBL" id="LNAM01000153">
    <property type="protein sequence ID" value="KSV59111.1"/>
    <property type="molecule type" value="Genomic_DNA"/>
</dbReference>
<dbReference type="CDD" id="cd06225">
    <property type="entry name" value="HAMP"/>
    <property type="match status" value="1"/>
</dbReference>
<dbReference type="GO" id="GO:0016036">
    <property type="term" value="P:cellular response to phosphate starvation"/>
    <property type="evidence" value="ECO:0007669"/>
    <property type="project" value="TreeGrafter"/>
</dbReference>
<evidence type="ECO:0000256" key="7">
    <source>
        <dbReference type="ARBA" id="ARBA00022692"/>
    </source>
</evidence>
<evidence type="ECO:0000259" key="14">
    <source>
        <dbReference type="PROSITE" id="PS50885"/>
    </source>
</evidence>
<dbReference type="InterPro" id="IPR036890">
    <property type="entry name" value="HATPase_C_sf"/>
</dbReference>
<dbReference type="InterPro" id="IPR050351">
    <property type="entry name" value="BphY/WalK/GraS-like"/>
</dbReference>
<keyword evidence="5" id="KW-0597">Phosphoprotein</keyword>
<dbReference type="SUPFAM" id="SSF158472">
    <property type="entry name" value="HAMP domain-like"/>
    <property type="match status" value="1"/>
</dbReference>
<dbReference type="InterPro" id="IPR005467">
    <property type="entry name" value="His_kinase_dom"/>
</dbReference>
<dbReference type="PROSITE" id="PS50885">
    <property type="entry name" value="HAMP"/>
    <property type="match status" value="1"/>
</dbReference>
<evidence type="ECO:0000256" key="6">
    <source>
        <dbReference type="ARBA" id="ARBA00022679"/>
    </source>
</evidence>
<evidence type="ECO:0000256" key="8">
    <source>
        <dbReference type="ARBA" id="ARBA00022777"/>
    </source>
</evidence>
<dbReference type="GO" id="GO:0005886">
    <property type="term" value="C:plasma membrane"/>
    <property type="evidence" value="ECO:0007669"/>
    <property type="project" value="UniProtKB-SubCell"/>
</dbReference>
<comment type="subcellular location">
    <subcellularLocation>
        <location evidence="2">Cell membrane</location>
        <topology evidence="2">Multi-pass membrane protein</topology>
    </subcellularLocation>
</comment>
<dbReference type="Proteomes" id="UP000054874">
    <property type="component" value="Unassembled WGS sequence"/>
</dbReference>
<evidence type="ECO:0000313" key="16">
    <source>
        <dbReference type="Proteomes" id="UP000054874"/>
    </source>
</evidence>
<keyword evidence="6" id="KW-0808">Transferase</keyword>
<sequence>MNTKNKKQRKPGNQGISAPKIWNSLFFQIFLYFATILTVFAVLLGVIFMNLYRQNTLTTYEQQLKNQGQQLANNISTYVNNDDISHYTSYLFSWEEMLLTENTDLWVISNPKASEPMKTDFANVNLEGMTISEDMESVISKAYDGKVSSLSSYDELYRKPILRVATPIHNANGRVVGVVLLNTYVENQQKVNDSSMQLILSSSLVSLLVSFVIAIVFARTLARPISQMRIAAAQYAIGNYDYTTDISRRDEIGELATTLDVLSDKLTQSEIERQNLEQMRMDFFANVSHELRTPITVLRGYTETLYDGVVTDPKRTHQYYERMLRECTSMERLVGDLLTLSKMQNPHFEMEMEPINLVQIFIDIIRSAKVMAAKKEISLELMKNQDCIMMPGDYDRLRQMFLVIIDNAIKFSPEHSRIHLTLEEREETIFASIRDEGIGISPEELPNIFEKFYKSKLRQNATGSGLGLMIAKQISNRHNGTIQVISALNEGTDFQFTFPKDFKDWEFEDFEDLGE</sequence>
<evidence type="ECO:0000313" key="15">
    <source>
        <dbReference type="EMBL" id="KSV59111.1"/>
    </source>
</evidence>
<dbReference type="Pfam" id="PF00512">
    <property type="entry name" value="HisKA"/>
    <property type="match status" value="1"/>
</dbReference>
<keyword evidence="9 12" id="KW-1133">Transmembrane helix</keyword>
<dbReference type="AlphaFoldDB" id="A0A0V8QEY4"/>
<dbReference type="FunFam" id="1.10.287.130:FF:000001">
    <property type="entry name" value="Two-component sensor histidine kinase"/>
    <property type="match status" value="1"/>
</dbReference>
<name>A0A0V8QEY4_9FIRM</name>
<keyword evidence="10" id="KW-0902">Two-component regulatory system</keyword>
<dbReference type="Gene3D" id="3.30.565.10">
    <property type="entry name" value="Histidine kinase-like ATPase, C-terminal domain"/>
    <property type="match status" value="1"/>
</dbReference>
<dbReference type="FunFam" id="3.30.565.10:FF:000006">
    <property type="entry name" value="Sensor histidine kinase WalK"/>
    <property type="match status" value="1"/>
</dbReference>
<evidence type="ECO:0000256" key="4">
    <source>
        <dbReference type="ARBA" id="ARBA00022475"/>
    </source>
</evidence>
<dbReference type="Pfam" id="PF02518">
    <property type="entry name" value="HATPase_c"/>
    <property type="match status" value="1"/>
</dbReference>
<feature type="transmembrane region" description="Helical" evidence="12">
    <location>
        <begin position="29"/>
        <end position="52"/>
    </location>
</feature>
<dbReference type="PANTHER" id="PTHR45453:SF1">
    <property type="entry name" value="PHOSPHATE REGULON SENSOR PROTEIN PHOR"/>
    <property type="match status" value="1"/>
</dbReference>
<evidence type="ECO:0000256" key="10">
    <source>
        <dbReference type="ARBA" id="ARBA00023012"/>
    </source>
</evidence>
<evidence type="ECO:0000259" key="13">
    <source>
        <dbReference type="PROSITE" id="PS50109"/>
    </source>
</evidence>
<dbReference type="RefSeq" id="WP_058352748.1">
    <property type="nucleotide sequence ID" value="NZ_CABMMD010000153.1"/>
</dbReference>
<dbReference type="CDD" id="cd00082">
    <property type="entry name" value="HisKA"/>
    <property type="match status" value="1"/>
</dbReference>
<dbReference type="EC" id="2.7.13.3" evidence="3"/>
<dbReference type="SUPFAM" id="SSF55874">
    <property type="entry name" value="ATPase domain of HSP90 chaperone/DNA topoisomerase II/histidine kinase"/>
    <property type="match status" value="1"/>
</dbReference>
<feature type="transmembrane region" description="Helical" evidence="12">
    <location>
        <begin position="198"/>
        <end position="218"/>
    </location>
</feature>
<evidence type="ECO:0000256" key="5">
    <source>
        <dbReference type="ARBA" id="ARBA00022553"/>
    </source>
</evidence>
<dbReference type="STRING" id="290052.ASU35_02000"/>
<evidence type="ECO:0000256" key="1">
    <source>
        <dbReference type="ARBA" id="ARBA00000085"/>
    </source>
</evidence>
<keyword evidence="11 12" id="KW-0472">Membrane</keyword>
<dbReference type="PROSITE" id="PS50109">
    <property type="entry name" value="HIS_KIN"/>
    <property type="match status" value="1"/>
</dbReference>
<evidence type="ECO:0000256" key="9">
    <source>
        <dbReference type="ARBA" id="ARBA00022989"/>
    </source>
</evidence>
<dbReference type="InterPro" id="IPR003661">
    <property type="entry name" value="HisK_dim/P_dom"/>
</dbReference>
<dbReference type="Gene3D" id="6.10.340.10">
    <property type="match status" value="1"/>
</dbReference>
<dbReference type="InterPro" id="IPR004358">
    <property type="entry name" value="Sig_transdc_His_kin-like_C"/>
</dbReference>
<accession>A0A0V8QEY4</accession>
<dbReference type="SMART" id="SM00388">
    <property type="entry name" value="HisKA"/>
    <property type="match status" value="1"/>
</dbReference>
<dbReference type="SMART" id="SM00387">
    <property type="entry name" value="HATPase_c"/>
    <property type="match status" value="1"/>
</dbReference>
<dbReference type="SUPFAM" id="SSF47384">
    <property type="entry name" value="Homodimeric domain of signal transducing histidine kinase"/>
    <property type="match status" value="1"/>
</dbReference>
<comment type="catalytic activity">
    <reaction evidence="1">
        <text>ATP + protein L-histidine = ADP + protein N-phospho-L-histidine.</text>
        <dbReference type="EC" id="2.7.13.3"/>
    </reaction>
</comment>
<dbReference type="InterPro" id="IPR029151">
    <property type="entry name" value="Sensor-like_sf"/>
</dbReference>
<dbReference type="InterPro" id="IPR036097">
    <property type="entry name" value="HisK_dim/P_sf"/>
</dbReference>
<dbReference type="SMART" id="SM00304">
    <property type="entry name" value="HAMP"/>
    <property type="match status" value="1"/>
</dbReference>
<evidence type="ECO:0000256" key="3">
    <source>
        <dbReference type="ARBA" id="ARBA00012438"/>
    </source>
</evidence>
<dbReference type="CDD" id="cd00075">
    <property type="entry name" value="HATPase"/>
    <property type="match status" value="1"/>
</dbReference>
<keyword evidence="4" id="KW-1003">Cell membrane</keyword>
<feature type="domain" description="Histidine kinase" evidence="13">
    <location>
        <begin position="286"/>
        <end position="502"/>
    </location>
</feature>
<comment type="caution">
    <text evidence="15">The sequence shown here is derived from an EMBL/GenBank/DDBJ whole genome shotgun (WGS) entry which is preliminary data.</text>
</comment>
<dbReference type="PANTHER" id="PTHR45453">
    <property type="entry name" value="PHOSPHATE REGULON SENSOR PROTEIN PHOR"/>
    <property type="match status" value="1"/>
</dbReference>
<dbReference type="InterPro" id="IPR003660">
    <property type="entry name" value="HAMP_dom"/>
</dbReference>
<dbReference type="GO" id="GO:0000155">
    <property type="term" value="F:phosphorelay sensor kinase activity"/>
    <property type="evidence" value="ECO:0007669"/>
    <property type="project" value="InterPro"/>
</dbReference>
<evidence type="ECO:0000256" key="11">
    <source>
        <dbReference type="ARBA" id="ARBA00023136"/>
    </source>
</evidence>
<reference evidence="15 16" key="1">
    <citation type="submission" date="2015-11" db="EMBL/GenBank/DDBJ databases">
        <title>Butyribacter intestini gen. nov., sp. nov., a butyric acid-producing bacterium of the family Lachnospiraceae isolated from the human faeces.</title>
        <authorList>
            <person name="Zou Y."/>
            <person name="Xue W."/>
            <person name="Luo G."/>
            <person name="Lv M."/>
        </authorList>
    </citation>
    <scope>NUCLEOTIDE SEQUENCE [LARGE SCALE GENOMIC DNA]</scope>
    <source>
        <strain evidence="15 16">ACET-33324</strain>
    </source>
</reference>
<keyword evidence="16" id="KW-1185">Reference proteome</keyword>
<keyword evidence="8" id="KW-0418">Kinase</keyword>
<dbReference type="Gene3D" id="1.10.287.130">
    <property type="match status" value="1"/>
</dbReference>
<evidence type="ECO:0000256" key="12">
    <source>
        <dbReference type="SAM" id="Phobius"/>
    </source>
</evidence>
<feature type="domain" description="HAMP" evidence="14">
    <location>
        <begin position="219"/>
        <end position="271"/>
    </location>
</feature>
<protein>
    <recommendedName>
        <fullName evidence="3">histidine kinase</fullName>
        <ecNumber evidence="3">2.7.13.3</ecNumber>
    </recommendedName>
</protein>
<dbReference type="GO" id="GO:0004721">
    <property type="term" value="F:phosphoprotein phosphatase activity"/>
    <property type="evidence" value="ECO:0007669"/>
    <property type="project" value="TreeGrafter"/>
</dbReference>
<proteinExistence type="predicted"/>
<gene>
    <name evidence="15" type="ORF">ASU35_02000</name>
</gene>